<protein>
    <submittedName>
        <fullName evidence="5">IucA/IucC family siderophore biosynthesis protein</fullName>
    </submittedName>
</protein>
<evidence type="ECO:0000256" key="1">
    <source>
        <dbReference type="ARBA" id="ARBA00004924"/>
    </source>
</evidence>
<feature type="domain" description="Aerobactin siderophore biosynthesis IucA/IucC N-terminal" evidence="3">
    <location>
        <begin position="218"/>
        <end position="448"/>
    </location>
</feature>
<dbReference type="InterPro" id="IPR007310">
    <property type="entry name" value="Aerobactin_biosyn_IucA/IucC_N"/>
</dbReference>
<evidence type="ECO:0000313" key="6">
    <source>
        <dbReference type="Proteomes" id="UP000287756"/>
    </source>
</evidence>
<dbReference type="InterPro" id="IPR037455">
    <property type="entry name" value="LucA/IucC-like"/>
</dbReference>
<dbReference type="Pfam" id="PF04183">
    <property type="entry name" value="IucA_IucC"/>
    <property type="match status" value="1"/>
</dbReference>
<comment type="pathway">
    <text evidence="1">Siderophore biosynthesis.</text>
</comment>
<name>A0A410MII6_9BACI</name>
<dbReference type="OrthoDB" id="495728at2"/>
<dbReference type="EMBL" id="CP026118">
    <property type="protein sequence ID" value="QAS54549.1"/>
    <property type="molecule type" value="Genomic_DNA"/>
</dbReference>
<organism evidence="5 6">
    <name type="scientific">Halobacillus litoralis</name>
    <dbReference type="NCBI Taxonomy" id="45668"/>
    <lineage>
        <taxon>Bacteria</taxon>
        <taxon>Bacillati</taxon>
        <taxon>Bacillota</taxon>
        <taxon>Bacilli</taxon>
        <taxon>Bacillales</taxon>
        <taxon>Bacillaceae</taxon>
        <taxon>Halobacillus</taxon>
    </lineage>
</organism>
<gene>
    <name evidence="5" type="ORF">HLI_03740</name>
</gene>
<dbReference type="PANTHER" id="PTHR34384:SF6">
    <property type="entry name" value="STAPHYLOFERRIN B SYNTHASE"/>
    <property type="match status" value="1"/>
</dbReference>
<sequence>MKSQSLIDTELLKEEESCLSFAKEYLPAQVPRFLHHREMGRKGILYKLADSVLRENIDGFYERAFDLKKHGGSLYINGHSFSWEKVYEPLKKLPLRTDLTYKYLKLEGYALLFPIKNEYAFQLVETTDEVIYVDSEKARVVPTASTLTRLLFSKENYPNVDTFIKELNNGTVNLMLASMYQEEWKGKLKKEAEKLGVRTTMEYLQKKRTGDARFSSSLFFEQLTVEGHHLHPGAKTKLGVTFSDVFRYSPEFHQSFNIRFAAVRKTHLISTEEKGLLEKHYPEKCFEVRKELERRGCAADTFDILPVHPWQFAHAIPAIYEKEIEAGTVVLLQDVKLPAEATSSFRTVAPKQEGAPDLKLAVNSQMTSTVRSISMQTAMNSTVVTDLLKGVMDKEPNLQSFLPLNELGGAAFQSEDDMKSRNLTVLLRENIDEYLEDDEIAIAGMALYATSPFSETTVLKELVDSFARENNVKRDAAANDFFQDYLEKVLPGYLTLMVKYGVALEGHLQNSIPVFKNGRISRFFFRDWGGARIHTERLRNQGFSPGFAPDSVSVTNQDADMHNKLYYTVFQNHLGEMIRQLVQYSGRDESAFWTQVKTVCGGVLHDLSLQQDIAEQVRLDRTFLYQSKVMHKSLTKMRLTNSKGYGYNAVPNPLAD</sequence>
<dbReference type="GO" id="GO:0016881">
    <property type="term" value="F:acid-amino acid ligase activity"/>
    <property type="evidence" value="ECO:0007669"/>
    <property type="project" value="UniProtKB-ARBA"/>
</dbReference>
<dbReference type="AlphaFoldDB" id="A0A410MII6"/>
<dbReference type="Gene3D" id="1.10.510.40">
    <property type="match status" value="1"/>
</dbReference>
<feature type="domain" description="Aerobactin siderophore biosynthesis IucA/IucC-like C-terminal" evidence="4">
    <location>
        <begin position="480"/>
        <end position="642"/>
    </location>
</feature>
<dbReference type="Pfam" id="PF06276">
    <property type="entry name" value="FhuF"/>
    <property type="match status" value="1"/>
</dbReference>
<reference evidence="5 6" key="1">
    <citation type="submission" date="2018-01" db="EMBL/GenBank/DDBJ databases">
        <title>The whole genome sequencing and assembly of Halobacillus litoralis ERB031 strain.</title>
        <authorList>
            <person name="Lee S.-J."/>
            <person name="Park M.-K."/>
            <person name="Kim J.-Y."/>
            <person name="Lee Y.-J."/>
            <person name="Yi H."/>
            <person name="Bahn Y.-S."/>
            <person name="Kim J.F."/>
            <person name="Lee D.-W."/>
        </authorList>
    </citation>
    <scope>NUCLEOTIDE SEQUENCE [LARGE SCALE GENOMIC DNA]</scope>
    <source>
        <strain evidence="5 6">ERB 031</strain>
    </source>
</reference>
<comment type="similarity">
    <text evidence="2">Belongs to the IucA/IucC family.</text>
</comment>
<accession>A0A410MII6</accession>
<dbReference type="Proteomes" id="UP000287756">
    <property type="component" value="Chromosome"/>
</dbReference>
<dbReference type="KEGG" id="hli:HLI_03740"/>
<evidence type="ECO:0000256" key="2">
    <source>
        <dbReference type="ARBA" id="ARBA00007832"/>
    </source>
</evidence>
<evidence type="ECO:0000313" key="5">
    <source>
        <dbReference type="EMBL" id="QAS54549.1"/>
    </source>
</evidence>
<evidence type="ECO:0000259" key="4">
    <source>
        <dbReference type="Pfam" id="PF06276"/>
    </source>
</evidence>
<dbReference type="GO" id="GO:0019290">
    <property type="term" value="P:siderophore biosynthetic process"/>
    <property type="evidence" value="ECO:0007669"/>
    <property type="project" value="InterPro"/>
</dbReference>
<evidence type="ECO:0000259" key="3">
    <source>
        <dbReference type="Pfam" id="PF04183"/>
    </source>
</evidence>
<proteinExistence type="inferred from homology"/>
<dbReference type="PANTHER" id="PTHR34384">
    <property type="entry name" value="L-2,3-DIAMINOPROPANOATE--CITRATE LIGASE"/>
    <property type="match status" value="1"/>
</dbReference>
<dbReference type="InterPro" id="IPR022770">
    <property type="entry name" value="IucA/IucC-like_C"/>
</dbReference>